<feature type="compositionally biased region" description="Basic and acidic residues" evidence="2">
    <location>
        <begin position="87"/>
        <end position="99"/>
    </location>
</feature>
<evidence type="ECO:0000256" key="2">
    <source>
        <dbReference type="SAM" id="MobiDB-lite"/>
    </source>
</evidence>
<feature type="coiled-coil region" evidence="1">
    <location>
        <begin position="35"/>
        <end position="69"/>
    </location>
</feature>
<name>A0ABV4IHL9_9BURK</name>
<proteinExistence type="predicted"/>
<accession>A0ABV4IHL9</accession>
<evidence type="ECO:0000313" key="3">
    <source>
        <dbReference type="EMBL" id="MEZ2739947.1"/>
    </source>
</evidence>
<evidence type="ECO:0000256" key="1">
    <source>
        <dbReference type="SAM" id="Coils"/>
    </source>
</evidence>
<organism evidence="3 4">
    <name type="scientific">Comamonas jiangduensis</name>
    <dbReference type="NCBI Taxonomy" id="1194168"/>
    <lineage>
        <taxon>Bacteria</taxon>
        <taxon>Pseudomonadati</taxon>
        <taxon>Pseudomonadota</taxon>
        <taxon>Betaproteobacteria</taxon>
        <taxon>Burkholderiales</taxon>
        <taxon>Comamonadaceae</taxon>
        <taxon>Comamonas</taxon>
    </lineage>
</organism>
<sequence length="107" mass="12101">MLSMGLFGTEPRYIRRARAYLEEARMAMLEHSMAAEHYQASADMYAERARRLEQEIATWEAKKNGVEVMEPVHEAPPAKHAAQGRLEPSRKHALPKEKTSVGIVRAA</sequence>
<evidence type="ECO:0008006" key="5">
    <source>
        <dbReference type="Google" id="ProtNLM"/>
    </source>
</evidence>
<dbReference type="EMBL" id="JBGJLR010000011">
    <property type="protein sequence ID" value="MEZ2739947.1"/>
    <property type="molecule type" value="Genomic_DNA"/>
</dbReference>
<feature type="region of interest" description="Disordered" evidence="2">
    <location>
        <begin position="75"/>
        <end position="107"/>
    </location>
</feature>
<reference evidence="3 4" key="1">
    <citation type="submission" date="2024-08" db="EMBL/GenBank/DDBJ databases">
        <authorList>
            <person name="Feng Z."/>
            <person name="Ronholm J."/>
        </authorList>
    </citation>
    <scope>NUCLEOTIDE SEQUENCE [LARGE SCALE GENOMIC DNA]</scope>
    <source>
        <strain evidence="3 4">4-AB0-8</strain>
    </source>
</reference>
<keyword evidence="4" id="KW-1185">Reference proteome</keyword>
<dbReference type="Proteomes" id="UP001567350">
    <property type="component" value="Unassembled WGS sequence"/>
</dbReference>
<evidence type="ECO:0000313" key="4">
    <source>
        <dbReference type="Proteomes" id="UP001567350"/>
    </source>
</evidence>
<comment type="caution">
    <text evidence="3">The sequence shown here is derived from an EMBL/GenBank/DDBJ whole genome shotgun (WGS) entry which is preliminary data.</text>
</comment>
<protein>
    <recommendedName>
        <fullName evidence="5">DUF4398 domain-containing protein</fullName>
    </recommendedName>
</protein>
<keyword evidence="1" id="KW-0175">Coiled coil</keyword>
<dbReference type="RefSeq" id="WP_313603061.1">
    <property type="nucleotide sequence ID" value="NZ_DAMCKS010000003.1"/>
</dbReference>
<gene>
    <name evidence="3" type="ORF">ACBP88_10895</name>
</gene>